<dbReference type="AlphaFoldDB" id="A0AAW9QJR8"/>
<sequence length="622" mass="61159">MMSRSILRRRGAPMPLSAVALAAGLLLPGALRAEPAATVLFASGEARIRSSQGELRQPAKGGLVDSGDTIETGRGRVQLRMIDGAMMSLNEETVLRLDDYRAAGTAGDDERGFMSLVKGGLRTISGSIGKARPERYKLDTPAGTIGIRGTEYSAAVDQGLHVSVFGGRVAVCNDGGCIDVPKGFGAFTPGRDIRPAVSARLAVVVPPASSSQEQASSSGEAEAGGPPTAAAAAAAAPAAPSTVPATAVAPIEGERIARYVATLLSQGPEAVPAPDSPAGDDVLPGLGGGAGQPVKPPGSGAPVTITPAPLPAPAPAPPADPPSPSPAPDASPAPSPAPAPAPIPAPAPSPTPGPSPSPAPAPQPSPPPGPLPPPPPKPSPAPAPTRAPLPNGVGAVALVWTTDKGELGSGLTSGDRRFGPDTGLTELDEAAKHKKIIEKGVVADPGADGIVAWGRWIDGQSKVNDAGGKGKGNLSSLHYVAFVGQPSLPAIGSFTSFASTAPTVASGGRVVATGVANAAGGRVNIALAAPLGGTATYSLTVPVAGQTFSLTGTALQTSTFGFSGISLITSSGSGCASGCTGTLGNGVSVRGIVGGAGNSRLGVTYGFDSRLGDVTGAIVFKP</sequence>
<dbReference type="EMBL" id="JAZIBG010000058">
    <property type="protein sequence ID" value="MEF7617505.1"/>
    <property type="molecule type" value="Genomic_DNA"/>
</dbReference>
<feature type="region of interest" description="Disordered" evidence="1">
    <location>
        <begin position="207"/>
        <end position="235"/>
    </location>
</feature>
<feature type="domain" description="FecR protein" evidence="2">
    <location>
        <begin position="68"/>
        <end position="169"/>
    </location>
</feature>
<gene>
    <name evidence="3" type="ORF">V4F39_26585</name>
</gene>
<feature type="compositionally biased region" description="Pro residues" evidence="1">
    <location>
        <begin position="308"/>
        <end position="387"/>
    </location>
</feature>
<comment type="caution">
    <text evidence="3">The sequence shown here is derived from an EMBL/GenBank/DDBJ whole genome shotgun (WGS) entry which is preliminary data.</text>
</comment>
<dbReference type="RefSeq" id="WP_332293268.1">
    <property type="nucleotide sequence ID" value="NZ_JAZIBG010000058.1"/>
</dbReference>
<evidence type="ECO:0000259" key="2">
    <source>
        <dbReference type="Pfam" id="PF04773"/>
    </source>
</evidence>
<name>A0AAW9QJR8_9BURK</name>
<accession>A0AAW9QJR8</accession>
<evidence type="ECO:0000313" key="4">
    <source>
        <dbReference type="Proteomes" id="UP001336250"/>
    </source>
</evidence>
<dbReference type="InterPro" id="IPR006860">
    <property type="entry name" value="FecR"/>
</dbReference>
<organism evidence="3 4">
    <name type="scientific">Aquincola agrisoli</name>
    <dbReference type="NCBI Taxonomy" id="3119538"/>
    <lineage>
        <taxon>Bacteria</taxon>
        <taxon>Pseudomonadati</taxon>
        <taxon>Pseudomonadota</taxon>
        <taxon>Betaproteobacteria</taxon>
        <taxon>Burkholderiales</taxon>
        <taxon>Sphaerotilaceae</taxon>
        <taxon>Aquincola</taxon>
    </lineage>
</organism>
<dbReference type="PANTHER" id="PTHR38731">
    <property type="entry name" value="LIPL45-RELATED LIPOPROTEIN-RELATED"/>
    <property type="match status" value="1"/>
</dbReference>
<evidence type="ECO:0000313" key="3">
    <source>
        <dbReference type="EMBL" id="MEF7617505.1"/>
    </source>
</evidence>
<keyword evidence="4" id="KW-1185">Reference proteome</keyword>
<proteinExistence type="predicted"/>
<dbReference type="Proteomes" id="UP001336250">
    <property type="component" value="Unassembled WGS sequence"/>
</dbReference>
<reference evidence="3 4" key="1">
    <citation type="submission" date="2024-02" db="EMBL/GenBank/DDBJ databases">
        <title>Genome sequence of Aquincola sp. MAHUQ-54.</title>
        <authorList>
            <person name="Huq M.A."/>
        </authorList>
    </citation>
    <scope>NUCLEOTIDE SEQUENCE [LARGE SCALE GENOMIC DNA]</scope>
    <source>
        <strain evidence="3 4">MAHUQ-54</strain>
    </source>
</reference>
<protein>
    <submittedName>
        <fullName evidence="3">FecR family protein</fullName>
    </submittedName>
</protein>
<dbReference type="Pfam" id="PF04773">
    <property type="entry name" value="FecR"/>
    <property type="match status" value="1"/>
</dbReference>
<evidence type="ECO:0000256" key="1">
    <source>
        <dbReference type="SAM" id="MobiDB-lite"/>
    </source>
</evidence>
<feature type="region of interest" description="Disordered" evidence="1">
    <location>
        <begin position="268"/>
        <end position="390"/>
    </location>
</feature>